<protein>
    <submittedName>
        <fullName evidence="1">Uncharacterized protein</fullName>
    </submittedName>
</protein>
<proteinExistence type="predicted"/>
<dbReference type="SUPFAM" id="SSF52540">
    <property type="entry name" value="P-loop containing nucleoside triphosphate hydrolases"/>
    <property type="match status" value="1"/>
</dbReference>
<comment type="caution">
    <text evidence="1">The sequence shown here is derived from an EMBL/GenBank/DDBJ whole genome shotgun (WGS) entry which is preliminary data.</text>
</comment>
<dbReference type="InterPro" id="IPR051055">
    <property type="entry name" value="PIF1_helicase"/>
</dbReference>
<evidence type="ECO:0000313" key="1">
    <source>
        <dbReference type="EMBL" id="CAK5283389.1"/>
    </source>
</evidence>
<sequence>MSASQALYYPMDIIKDNVDTKIGRTIYEEFSTVVLLKQQMRVMDQVWLDFLQHLRVGNVKEHHMSMLRTLCLSPDDNFEDDPWQDATLTWNRYALALHLSKGHAGNNMEKDLPHLIELAIGMSVMVTNNVETDLDLTNGARGTIKDIILDPDEPPIGPESVVHLKRLPAYILVQFERTRAAQLSGLPSGVLPIQPAKTTYLVKSWLSRGTSVNKTITRRQYPLTGAYAFTDYRLQGQTLKRVIVDIAMPPTGG</sequence>
<dbReference type="InterPro" id="IPR027417">
    <property type="entry name" value="P-loop_NTPase"/>
</dbReference>
<organism evidence="1 2">
    <name type="scientific">Mycena citricolor</name>
    <dbReference type="NCBI Taxonomy" id="2018698"/>
    <lineage>
        <taxon>Eukaryota</taxon>
        <taxon>Fungi</taxon>
        <taxon>Dikarya</taxon>
        <taxon>Basidiomycota</taxon>
        <taxon>Agaricomycotina</taxon>
        <taxon>Agaricomycetes</taxon>
        <taxon>Agaricomycetidae</taxon>
        <taxon>Agaricales</taxon>
        <taxon>Marasmiineae</taxon>
        <taxon>Mycenaceae</taxon>
        <taxon>Mycena</taxon>
    </lineage>
</organism>
<accession>A0AAD2K961</accession>
<dbReference type="PANTHER" id="PTHR47642:SF5">
    <property type="entry name" value="ATP-DEPENDENT DNA HELICASE"/>
    <property type="match status" value="1"/>
</dbReference>
<gene>
    <name evidence="1" type="ORF">MYCIT1_LOCUS35880</name>
</gene>
<dbReference type="Proteomes" id="UP001295794">
    <property type="component" value="Unassembled WGS sequence"/>
</dbReference>
<keyword evidence="2" id="KW-1185">Reference proteome</keyword>
<name>A0AAD2K961_9AGAR</name>
<evidence type="ECO:0000313" key="2">
    <source>
        <dbReference type="Proteomes" id="UP001295794"/>
    </source>
</evidence>
<dbReference type="AlphaFoldDB" id="A0AAD2K961"/>
<reference evidence="1" key="1">
    <citation type="submission" date="2023-11" db="EMBL/GenBank/DDBJ databases">
        <authorList>
            <person name="De Vega J J."/>
            <person name="De Vega J J."/>
        </authorList>
    </citation>
    <scope>NUCLEOTIDE SEQUENCE</scope>
</reference>
<dbReference type="PANTHER" id="PTHR47642">
    <property type="entry name" value="ATP-DEPENDENT DNA HELICASE"/>
    <property type="match status" value="1"/>
</dbReference>
<dbReference type="EMBL" id="CAVNYO010000466">
    <property type="protein sequence ID" value="CAK5283389.1"/>
    <property type="molecule type" value="Genomic_DNA"/>
</dbReference>